<evidence type="ECO:0000256" key="1">
    <source>
        <dbReference type="ARBA" id="ARBA00022729"/>
    </source>
</evidence>
<dbReference type="InterPro" id="IPR029070">
    <property type="entry name" value="Chitinase_insertion_sf"/>
</dbReference>
<dbReference type="VEuPathDB" id="VectorBase:HLOH_043008"/>
<dbReference type="GO" id="GO:0005975">
    <property type="term" value="P:carbohydrate metabolic process"/>
    <property type="evidence" value="ECO:0007669"/>
    <property type="project" value="InterPro"/>
</dbReference>
<dbReference type="PANTHER" id="PTHR11177:SF390">
    <property type="entry name" value="CHITINASE 11"/>
    <property type="match status" value="1"/>
</dbReference>
<dbReference type="OMA" id="SDYAMNY"/>
<dbReference type="GO" id="GO:0006032">
    <property type="term" value="P:chitin catabolic process"/>
    <property type="evidence" value="ECO:0007669"/>
    <property type="project" value="TreeGrafter"/>
</dbReference>
<dbReference type="PROSITE" id="PS51910">
    <property type="entry name" value="GH18_2"/>
    <property type="match status" value="1"/>
</dbReference>
<dbReference type="SUPFAM" id="SSF54556">
    <property type="entry name" value="Chitinase insertion domain"/>
    <property type="match status" value="1"/>
</dbReference>
<evidence type="ECO:0000256" key="6">
    <source>
        <dbReference type="RuleBase" id="RU004453"/>
    </source>
</evidence>
<sequence length="316" mass="34693">MGLLKLAHAALVCGFLLVRTSSAESCTNGDIAECGRLVALKQANPALRVMLSLGAKGSTGHFSAMIGDSGTRRTFIESTITLLRKYGFDGLDIDWEFPGQGALPFEDRKNFDLFLKETRGAFRNESRVTHRSQLLLSVAVAPTEAFITEGYDAAVIAKYADFINLMSYDYHMFKAYLPFTGHNSPLFKRKVEEGIFSTLHVAWSSEFWVQRGATRSKLNIGLPLYGRSYTLLRPESHGFDAPATGTGPGGDDGVSYPWVCQFLKEGATAVLDDESQAPYAYKNLTWVAYDDPVSVRSKVPASARTRHSGYCTPAMA</sequence>
<evidence type="ECO:0000256" key="5">
    <source>
        <dbReference type="RuleBase" id="RU000489"/>
    </source>
</evidence>
<dbReference type="GO" id="GO:0005576">
    <property type="term" value="C:extracellular region"/>
    <property type="evidence" value="ECO:0007669"/>
    <property type="project" value="TreeGrafter"/>
</dbReference>
<dbReference type="Gene3D" id="3.20.20.80">
    <property type="entry name" value="Glycosidases"/>
    <property type="match status" value="1"/>
</dbReference>
<evidence type="ECO:0000256" key="3">
    <source>
        <dbReference type="ARBA" id="ARBA00023180"/>
    </source>
</evidence>
<dbReference type="InterPro" id="IPR001223">
    <property type="entry name" value="Glyco_hydro18_cat"/>
</dbReference>
<keyword evidence="2 5" id="KW-0378">Hydrolase</keyword>
<proteinExistence type="inferred from homology"/>
<keyword evidence="1 7" id="KW-0732">Signal</keyword>
<dbReference type="Gene3D" id="3.10.50.10">
    <property type="match status" value="1"/>
</dbReference>
<protein>
    <recommendedName>
        <fullName evidence="8">GH18 domain-containing protein</fullName>
    </recommendedName>
</protein>
<evidence type="ECO:0000256" key="4">
    <source>
        <dbReference type="ARBA" id="ARBA00023295"/>
    </source>
</evidence>
<evidence type="ECO:0000313" key="9">
    <source>
        <dbReference type="EMBL" id="KAH9369857.1"/>
    </source>
</evidence>
<dbReference type="PANTHER" id="PTHR11177">
    <property type="entry name" value="CHITINASE"/>
    <property type="match status" value="1"/>
</dbReference>
<dbReference type="PROSITE" id="PS01095">
    <property type="entry name" value="GH18_1"/>
    <property type="match status" value="1"/>
</dbReference>
<evidence type="ECO:0000259" key="8">
    <source>
        <dbReference type="PROSITE" id="PS51910"/>
    </source>
</evidence>
<gene>
    <name evidence="9" type="ORF">HPB48_013862</name>
</gene>
<dbReference type="InterPro" id="IPR050314">
    <property type="entry name" value="Glycosyl_Hydrlase_18"/>
</dbReference>
<dbReference type="Pfam" id="PF00704">
    <property type="entry name" value="Glyco_hydro_18"/>
    <property type="match status" value="1"/>
</dbReference>
<evidence type="ECO:0000256" key="2">
    <source>
        <dbReference type="ARBA" id="ARBA00022801"/>
    </source>
</evidence>
<dbReference type="EMBL" id="JABSTR010000005">
    <property type="protein sequence ID" value="KAH9369857.1"/>
    <property type="molecule type" value="Genomic_DNA"/>
</dbReference>
<dbReference type="GO" id="GO:0008061">
    <property type="term" value="F:chitin binding"/>
    <property type="evidence" value="ECO:0007669"/>
    <property type="project" value="InterPro"/>
</dbReference>
<dbReference type="SMART" id="SM00636">
    <property type="entry name" value="Glyco_18"/>
    <property type="match status" value="1"/>
</dbReference>
<feature type="signal peptide" evidence="7">
    <location>
        <begin position="1"/>
        <end position="23"/>
    </location>
</feature>
<organism evidence="9 10">
    <name type="scientific">Haemaphysalis longicornis</name>
    <name type="common">Bush tick</name>
    <dbReference type="NCBI Taxonomy" id="44386"/>
    <lineage>
        <taxon>Eukaryota</taxon>
        <taxon>Metazoa</taxon>
        <taxon>Ecdysozoa</taxon>
        <taxon>Arthropoda</taxon>
        <taxon>Chelicerata</taxon>
        <taxon>Arachnida</taxon>
        <taxon>Acari</taxon>
        <taxon>Parasitiformes</taxon>
        <taxon>Ixodida</taxon>
        <taxon>Ixodoidea</taxon>
        <taxon>Ixodidae</taxon>
        <taxon>Haemaphysalinae</taxon>
        <taxon>Haemaphysalis</taxon>
    </lineage>
</organism>
<dbReference type="AlphaFoldDB" id="A0A9J6G598"/>
<accession>A0A9J6G598</accession>
<comment type="caution">
    <text evidence="9">The sequence shown here is derived from an EMBL/GenBank/DDBJ whole genome shotgun (WGS) entry which is preliminary data.</text>
</comment>
<dbReference type="InterPro" id="IPR017853">
    <property type="entry name" value="GH"/>
</dbReference>
<comment type="similarity">
    <text evidence="6">Belongs to the glycosyl hydrolase 18 family.</text>
</comment>
<keyword evidence="10" id="KW-1185">Reference proteome</keyword>
<feature type="domain" description="GH18" evidence="8">
    <location>
        <begin position="1"/>
        <end position="316"/>
    </location>
</feature>
<name>A0A9J6G598_HAELO</name>
<dbReference type="OrthoDB" id="76388at2759"/>
<dbReference type="Proteomes" id="UP000821853">
    <property type="component" value="Chromosome 3"/>
</dbReference>
<evidence type="ECO:0000256" key="7">
    <source>
        <dbReference type="SAM" id="SignalP"/>
    </source>
</evidence>
<dbReference type="InterPro" id="IPR011583">
    <property type="entry name" value="Chitinase_II/V-like_cat"/>
</dbReference>
<reference evidence="9 10" key="1">
    <citation type="journal article" date="2020" name="Cell">
        <title>Large-Scale Comparative Analyses of Tick Genomes Elucidate Their Genetic Diversity and Vector Capacities.</title>
        <authorList>
            <consortium name="Tick Genome and Microbiome Consortium (TIGMIC)"/>
            <person name="Jia N."/>
            <person name="Wang J."/>
            <person name="Shi W."/>
            <person name="Du L."/>
            <person name="Sun Y."/>
            <person name="Zhan W."/>
            <person name="Jiang J.F."/>
            <person name="Wang Q."/>
            <person name="Zhang B."/>
            <person name="Ji P."/>
            <person name="Bell-Sakyi L."/>
            <person name="Cui X.M."/>
            <person name="Yuan T.T."/>
            <person name="Jiang B.G."/>
            <person name="Yang W.F."/>
            <person name="Lam T.T."/>
            <person name="Chang Q.C."/>
            <person name="Ding S.J."/>
            <person name="Wang X.J."/>
            <person name="Zhu J.G."/>
            <person name="Ruan X.D."/>
            <person name="Zhao L."/>
            <person name="Wei J.T."/>
            <person name="Ye R.Z."/>
            <person name="Que T.C."/>
            <person name="Du C.H."/>
            <person name="Zhou Y.H."/>
            <person name="Cheng J.X."/>
            <person name="Dai P.F."/>
            <person name="Guo W.B."/>
            <person name="Han X.H."/>
            <person name="Huang E.J."/>
            <person name="Li L.F."/>
            <person name="Wei W."/>
            <person name="Gao Y.C."/>
            <person name="Liu J.Z."/>
            <person name="Shao H.Z."/>
            <person name="Wang X."/>
            <person name="Wang C.C."/>
            <person name="Yang T.C."/>
            <person name="Huo Q.B."/>
            <person name="Li W."/>
            <person name="Chen H.Y."/>
            <person name="Chen S.E."/>
            <person name="Zhou L.G."/>
            <person name="Ni X.B."/>
            <person name="Tian J.H."/>
            <person name="Sheng Y."/>
            <person name="Liu T."/>
            <person name="Pan Y.S."/>
            <person name="Xia L.Y."/>
            <person name="Li J."/>
            <person name="Zhao F."/>
            <person name="Cao W.C."/>
        </authorList>
    </citation>
    <scope>NUCLEOTIDE SEQUENCE [LARGE SCALE GENOMIC DNA]</scope>
    <source>
        <strain evidence="9">HaeL-2018</strain>
    </source>
</reference>
<keyword evidence="4 5" id="KW-0326">Glycosidase</keyword>
<dbReference type="GO" id="GO:0004568">
    <property type="term" value="F:chitinase activity"/>
    <property type="evidence" value="ECO:0007669"/>
    <property type="project" value="UniProtKB-ARBA"/>
</dbReference>
<dbReference type="InterPro" id="IPR001579">
    <property type="entry name" value="Glyco_hydro_18_chit_AS"/>
</dbReference>
<dbReference type="SUPFAM" id="SSF51445">
    <property type="entry name" value="(Trans)glycosidases"/>
    <property type="match status" value="1"/>
</dbReference>
<evidence type="ECO:0000313" key="10">
    <source>
        <dbReference type="Proteomes" id="UP000821853"/>
    </source>
</evidence>
<feature type="chain" id="PRO_5039941533" description="GH18 domain-containing protein" evidence="7">
    <location>
        <begin position="24"/>
        <end position="316"/>
    </location>
</feature>
<keyword evidence="3" id="KW-0325">Glycoprotein</keyword>
<dbReference type="FunFam" id="3.10.50.10:FF:000003">
    <property type="entry name" value="Class V chitinase CHIT5b"/>
    <property type="match status" value="1"/>
</dbReference>